<proteinExistence type="predicted"/>
<protein>
    <submittedName>
        <fullName evidence="2">Uncharacterized protein</fullName>
    </submittedName>
</protein>
<organism evidence="2 3">
    <name type="scientific">Lophium mytilinum</name>
    <dbReference type="NCBI Taxonomy" id="390894"/>
    <lineage>
        <taxon>Eukaryota</taxon>
        <taxon>Fungi</taxon>
        <taxon>Dikarya</taxon>
        <taxon>Ascomycota</taxon>
        <taxon>Pezizomycotina</taxon>
        <taxon>Dothideomycetes</taxon>
        <taxon>Pleosporomycetidae</taxon>
        <taxon>Mytilinidiales</taxon>
        <taxon>Mytilinidiaceae</taxon>
        <taxon>Lophium</taxon>
    </lineage>
</organism>
<feature type="compositionally biased region" description="Basic and acidic residues" evidence="1">
    <location>
        <begin position="85"/>
        <end position="94"/>
    </location>
</feature>
<feature type="compositionally biased region" description="Acidic residues" evidence="1">
    <location>
        <begin position="280"/>
        <end position="291"/>
    </location>
</feature>
<feature type="compositionally biased region" description="Acidic residues" evidence="1">
    <location>
        <begin position="332"/>
        <end position="342"/>
    </location>
</feature>
<evidence type="ECO:0000313" key="3">
    <source>
        <dbReference type="Proteomes" id="UP000799750"/>
    </source>
</evidence>
<sequence>MVPRIAIGFPTYITTRRLPHLTFVTFTLHFQFKMVRPNRGLKASTHEKRAKDSRSTLSKPKLEARVQALPKRKKVLGEKSGNGEGSHRRLDRGVHQTVTQHGSPRSVVEDDVRQMWDRIVWGRISDEALRLSTVREDEMDTYGWIPTSRVPLFHEEVASVSEKLFTATGGNFTVVPAAIATKVGSRECAVAFQLSDGIKKALGKDPRLQGNIFKISQILSLDSIPAESELPFTAATKHHIGFSDTKPAVKPETVTKSTNSRTATKDEVKIKVQNINMSDYENDTDVPDEELVSPRTQRHSSGSGRKHRYRYPKDLEDFIAKEEETHVKSDESYEDGDSEDSDGSFSVDESAEDEEEDELLSDDEMDI</sequence>
<accession>A0A6A6RH46</accession>
<dbReference type="EMBL" id="MU004181">
    <property type="protein sequence ID" value="KAF2502777.1"/>
    <property type="molecule type" value="Genomic_DNA"/>
</dbReference>
<feature type="compositionally biased region" description="Basic and acidic residues" evidence="1">
    <location>
        <begin position="44"/>
        <end position="60"/>
    </location>
</feature>
<dbReference type="AlphaFoldDB" id="A0A6A6RH46"/>
<feature type="region of interest" description="Disordered" evidence="1">
    <location>
        <begin position="243"/>
        <end position="367"/>
    </location>
</feature>
<dbReference type="OrthoDB" id="10389498at2759"/>
<evidence type="ECO:0000313" key="2">
    <source>
        <dbReference type="EMBL" id="KAF2502777.1"/>
    </source>
</evidence>
<feature type="region of interest" description="Disordered" evidence="1">
    <location>
        <begin position="71"/>
        <end position="106"/>
    </location>
</feature>
<gene>
    <name evidence="2" type="ORF">BU16DRAFT_576709</name>
</gene>
<keyword evidence="3" id="KW-1185">Reference proteome</keyword>
<feature type="compositionally biased region" description="Basic and acidic residues" evidence="1">
    <location>
        <begin position="311"/>
        <end position="331"/>
    </location>
</feature>
<reference evidence="2" key="1">
    <citation type="journal article" date="2020" name="Stud. Mycol.">
        <title>101 Dothideomycetes genomes: a test case for predicting lifestyles and emergence of pathogens.</title>
        <authorList>
            <person name="Haridas S."/>
            <person name="Albert R."/>
            <person name="Binder M."/>
            <person name="Bloem J."/>
            <person name="Labutti K."/>
            <person name="Salamov A."/>
            <person name="Andreopoulos B."/>
            <person name="Baker S."/>
            <person name="Barry K."/>
            <person name="Bills G."/>
            <person name="Bluhm B."/>
            <person name="Cannon C."/>
            <person name="Castanera R."/>
            <person name="Culley D."/>
            <person name="Daum C."/>
            <person name="Ezra D."/>
            <person name="Gonzalez J."/>
            <person name="Henrissat B."/>
            <person name="Kuo A."/>
            <person name="Liang C."/>
            <person name="Lipzen A."/>
            <person name="Lutzoni F."/>
            <person name="Magnuson J."/>
            <person name="Mondo S."/>
            <person name="Nolan M."/>
            <person name="Ohm R."/>
            <person name="Pangilinan J."/>
            <person name="Park H.-J."/>
            <person name="Ramirez L."/>
            <person name="Alfaro M."/>
            <person name="Sun H."/>
            <person name="Tritt A."/>
            <person name="Yoshinaga Y."/>
            <person name="Zwiers L.-H."/>
            <person name="Turgeon B."/>
            <person name="Goodwin S."/>
            <person name="Spatafora J."/>
            <person name="Crous P."/>
            <person name="Grigoriev I."/>
        </authorList>
    </citation>
    <scope>NUCLEOTIDE SEQUENCE</scope>
    <source>
        <strain evidence="2">CBS 269.34</strain>
    </source>
</reference>
<feature type="region of interest" description="Disordered" evidence="1">
    <location>
        <begin position="41"/>
        <end position="60"/>
    </location>
</feature>
<evidence type="ECO:0000256" key="1">
    <source>
        <dbReference type="SAM" id="MobiDB-lite"/>
    </source>
</evidence>
<dbReference type="Proteomes" id="UP000799750">
    <property type="component" value="Unassembled WGS sequence"/>
</dbReference>
<name>A0A6A6RH46_9PEZI</name>
<feature type="compositionally biased region" description="Acidic residues" evidence="1">
    <location>
        <begin position="349"/>
        <end position="367"/>
    </location>
</feature>